<organism evidence="2 3">
    <name type="scientific">Actinomyces lilanjuaniae</name>
    <dbReference type="NCBI Taxonomy" id="2321394"/>
    <lineage>
        <taxon>Bacteria</taxon>
        <taxon>Bacillati</taxon>
        <taxon>Actinomycetota</taxon>
        <taxon>Actinomycetes</taxon>
        <taxon>Actinomycetales</taxon>
        <taxon>Actinomycetaceae</taxon>
        <taxon>Actinomyces</taxon>
    </lineage>
</organism>
<evidence type="ECO:0000313" key="2">
    <source>
        <dbReference type="EMBL" id="AYD90197.1"/>
    </source>
</evidence>
<feature type="transmembrane region" description="Helical" evidence="1">
    <location>
        <begin position="78"/>
        <end position="100"/>
    </location>
</feature>
<dbReference type="Pfam" id="PF13787">
    <property type="entry name" value="HXXEE"/>
    <property type="match status" value="1"/>
</dbReference>
<gene>
    <name evidence="2" type="ORF">D5R93_09630</name>
</gene>
<accession>A0ABN5PSN1</accession>
<sequence length="178" mass="19222">MRRVCHWRAIRLCPPHGARWHGRSHGGRLLGCNITLVWLVGPALAVLSRRRPALCGAMPLFAAVNGLSHLAYVPSLGYNAGLATSLLLFIPLGAYTTVTFYGRNKPFNWRTYFRTAAVAALYTGCVFFTVRLASSGTLSSSPVLTAFITCATIVCGGLWWLAAYEEVHGAIPKTPSAA</sequence>
<keyword evidence="3" id="KW-1185">Reference proteome</keyword>
<dbReference type="Proteomes" id="UP000273001">
    <property type="component" value="Chromosome"/>
</dbReference>
<dbReference type="EMBL" id="CP032514">
    <property type="protein sequence ID" value="AYD90197.1"/>
    <property type="molecule type" value="Genomic_DNA"/>
</dbReference>
<keyword evidence="1" id="KW-0812">Transmembrane</keyword>
<proteinExistence type="predicted"/>
<keyword evidence="1" id="KW-0472">Membrane</keyword>
<name>A0ABN5PSN1_9ACTO</name>
<feature type="transmembrane region" description="Helical" evidence="1">
    <location>
        <begin position="112"/>
        <end position="130"/>
    </location>
</feature>
<reference evidence="2 3" key="1">
    <citation type="submission" date="2018-09" db="EMBL/GenBank/DDBJ databases">
        <authorList>
            <person name="Li J."/>
        </authorList>
    </citation>
    <scope>NUCLEOTIDE SEQUENCE [LARGE SCALE GENOMIC DNA]</scope>
    <source>
        <strain evidence="2 3">2129</strain>
    </source>
</reference>
<dbReference type="InterPro" id="IPR025671">
    <property type="entry name" value="HXXEE"/>
</dbReference>
<keyword evidence="1" id="KW-1133">Transmembrane helix</keyword>
<feature type="transmembrane region" description="Helical" evidence="1">
    <location>
        <begin position="28"/>
        <end position="47"/>
    </location>
</feature>
<protein>
    <submittedName>
        <fullName evidence="2">HXXEE domain-containing protein</fullName>
    </submittedName>
</protein>
<evidence type="ECO:0000256" key="1">
    <source>
        <dbReference type="SAM" id="Phobius"/>
    </source>
</evidence>
<evidence type="ECO:0000313" key="3">
    <source>
        <dbReference type="Proteomes" id="UP000273001"/>
    </source>
</evidence>
<feature type="transmembrane region" description="Helical" evidence="1">
    <location>
        <begin position="142"/>
        <end position="163"/>
    </location>
</feature>